<dbReference type="CDD" id="cd18809">
    <property type="entry name" value="SF1_C_RecD"/>
    <property type="match status" value="1"/>
</dbReference>
<evidence type="ECO:0000259" key="3">
    <source>
        <dbReference type="Pfam" id="PF05970"/>
    </source>
</evidence>
<keyword evidence="1" id="KW-0378">Hydrolase</keyword>
<dbReference type="InterPro" id="IPR010285">
    <property type="entry name" value="DNA_helicase_pif1-like_DEAD"/>
</dbReference>
<reference evidence="5 6" key="1">
    <citation type="journal article" date="2018" name="Plant J.">
        <title>Genome sequences of Chlorella sorokiniana UTEX 1602 and Micractinium conductrix SAG 241.80: implications to maltose excretion by a green alga.</title>
        <authorList>
            <person name="Arriola M.B."/>
            <person name="Velmurugan N."/>
            <person name="Zhang Y."/>
            <person name="Plunkett M.H."/>
            <person name="Hondzo H."/>
            <person name="Barney B.M."/>
        </authorList>
    </citation>
    <scope>NUCLEOTIDE SEQUENCE [LARGE SCALE GENOMIC DNA]</scope>
    <source>
        <strain evidence="5 6">SAG 241.80</strain>
    </source>
</reference>
<evidence type="ECO:0000256" key="2">
    <source>
        <dbReference type="SAM" id="MobiDB-lite"/>
    </source>
</evidence>
<dbReference type="PANTHER" id="PTHR47642">
    <property type="entry name" value="ATP-DEPENDENT DNA HELICASE"/>
    <property type="match status" value="1"/>
</dbReference>
<keyword evidence="1" id="KW-0227">DNA damage</keyword>
<evidence type="ECO:0000313" key="6">
    <source>
        <dbReference type="Proteomes" id="UP000239649"/>
    </source>
</evidence>
<organism evidence="5 6">
    <name type="scientific">Micractinium conductrix</name>
    <dbReference type="NCBI Taxonomy" id="554055"/>
    <lineage>
        <taxon>Eukaryota</taxon>
        <taxon>Viridiplantae</taxon>
        <taxon>Chlorophyta</taxon>
        <taxon>core chlorophytes</taxon>
        <taxon>Trebouxiophyceae</taxon>
        <taxon>Chlorellales</taxon>
        <taxon>Chlorellaceae</taxon>
        <taxon>Chlorella clade</taxon>
        <taxon>Micractinium</taxon>
    </lineage>
</organism>
<dbReference type="STRING" id="554055.A0A2P6VG44"/>
<dbReference type="Proteomes" id="UP000239649">
    <property type="component" value="Unassembled WGS sequence"/>
</dbReference>
<dbReference type="GO" id="GO:0006281">
    <property type="term" value="P:DNA repair"/>
    <property type="evidence" value="ECO:0007669"/>
    <property type="project" value="UniProtKB-KW"/>
</dbReference>
<dbReference type="GO" id="GO:0005524">
    <property type="term" value="F:ATP binding"/>
    <property type="evidence" value="ECO:0007669"/>
    <property type="project" value="UniProtKB-KW"/>
</dbReference>
<dbReference type="GO" id="GO:0016887">
    <property type="term" value="F:ATP hydrolysis activity"/>
    <property type="evidence" value="ECO:0007669"/>
    <property type="project" value="RHEA"/>
</dbReference>
<comment type="caution">
    <text evidence="5">The sequence shown here is derived from an EMBL/GenBank/DDBJ whole genome shotgun (WGS) entry which is preliminary data.</text>
</comment>
<dbReference type="Gene3D" id="3.40.50.300">
    <property type="entry name" value="P-loop containing nucleotide triphosphate hydrolases"/>
    <property type="match status" value="2"/>
</dbReference>
<gene>
    <name evidence="5" type="ORF">C2E20_3602</name>
</gene>
<protein>
    <recommendedName>
        <fullName evidence="1">ATP-dependent DNA helicase</fullName>
        <ecNumber evidence="1">5.6.2.3</ecNumber>
    </recommendedName>
</protein>
<feature type="domain" description="DNA helicase Pif1-like DEAD-box helicase" evidence="3">
    <location>
        <begin position="225"/>
        <end position="423"/>
    </location>
</feature>
<evidence type="ECO:0000256" key="1">
    <source>
        <dbReference type="RuleBase" id="RU363044"/>
    </source>
</evidence>
<keyword evidence="1" id="KW-0233">DNA recombination</keyword>
<evidence type="ECO:0000259" key="4">
    <source>
        <dbReference type="Pfam" id="PF21530"/>
    </source>
</evidence>
<feature type="compositionally biased region" description="Low complexity" evidence="2">
    <location>
        <begin position="121"/>
        <end position="133"/>
    </location>
</feature>
<evidence type="ECO:0000313" key="5">
    <source>
        <dbReference type="EMBL" id="PSC73053.1"/>
    </source>
</evidence>
<proteinExistence type="inferred from homology"/>
<keyword evidence="6" id="KW-1185">Reference proteome</keyword>
<keyword evidence="1" id="KW-0547">Nucleotide-binding</keyword>
<dbReference type="AlphaFoldDB" id="A0A2P6VG44"/>
<dbReference type="InterPro" id="IPR051055">
    <property type="entry name" value="PIF1_helicase"/>
</dbReference>
<dbReference type="OrthoDB" id="508102at2759"/>
<dbReference type="GO" id="GO:0043139">
    <property type="term" value="F:5'-3' DNA helicase activity"/>
    <property type="evidence" value="ECO:0007669"/>
    <property type="project" value="UniProtKB-EC"/>
</dbReference>
<dbReference type="PANTHER" id="PTHR47642:SF7">
    <property type="entry name" value="ATP-DEPENDENT DNA HELICASE PIF1"/>
    <property type="match status" value="1"/>
</dbReference>
<dbReference type="Pfam" id="PF05970">
    <property type="entry name" value="PIF1"/>
    <property type="match status" value="1"/>
</dbReference>
<dbReference type="EMBL" id="LHPF02000008">
    <property type="protein sequence ID" value="PSC73053.1"/>
    <property type="molecule type" value="Genomic_DNA"/>
</dbReference>
<feature type="compositionally biased region" description="Polar residues" evidence="2">
    <location>
        <begin position="200"/>
        <end position="212"/>
    </location>
</feature>
<accession>A0A2P6VG44</accession>
<dbReference type="InterPro" id="IPR027417">
    <property type="entry name" value="P-loop_NTPase"/>
</dbReference>
<feature type="domain" description="DNA helicase Pif1-like 2B" evidence="4">
    <location>
        <begin position="483"/>
        <end position="524"/>
    </location>
</feature>
<dbReference type="GO" id="GO:0006310">
    <property type="term" value="P:DNA recombination"/>
    <property type="evidence" value="ECO:0007669"/>
    <property type="project" value="UniProtKB-KW"/>
</dbReference>
<feature type="region of interest" description="Disordered" evidence="2">
    <location>
        <begin position="121"/>
        <end position="156"/>
    </location>
</feature>
<dbReference type="CDD" id="cd18037">
    <property type="entry name" value="DEXSc_Pif1_like"/>
    <property type="match status" value="1"/>
</dbReference>
<comment type="similarity">
    <text evidence="1">Belongs to the helicase family.</text>
</comment>
<comment type="cofactor">
    <cofactor evidence="1">
        <name>Mg(2+)</name>
        <dbReference type="ChEBI" id="CHEBI:18420"/>
    </cofactor>
</comment>
<sequence>MRLVAKVKVEHTDLGGSFVKPQSAKEAEVALERCAQRRCAVLTIGLKPRPLVLPVAPPVALYGARVADGQLGLKFMRVKQNPWDSASKCIQLSISGADPQQLTLLRDRINTLLLRAAGAAPAGGPAAENAAASGGAGKGKGGVGARPARRPLAPRSLNTLAATTGPSVSLGGWGSGSVVSLRSGPGGGVAPAASGFSLGTTSRQQLASSADSARSVPADEELGDLSDEQQRALQLVQSGRSIFFTGCAGTGKSLLLRHILRCLPRNTTFVTGTTGLAACHLGGTTINSYAGIGRGEGSLESLVRMAGRGESLQRWRATTHLIVDEVSMMDGRLFDTLEAVARKVRGSAAPFGGIQLILSGDFHQLPPVAKGREGAAQRKFCFEAESWARCIPESCFLSKVFRQSDNEFVDLLGKIRSGSCPQDKVSQLLKTCARPLPTDDGILPTKLFTHREDVDLINAQQLKALPSEPHKFVAQDVGSGEVLAAACPARRTLELKVGAQVTLIKNISQRQGLVNGARGVVEKFNDSQGLPVVRFANGRVLTISRERWTIASGGRLAAQRVQLPLDLAWAMSVHKSQGLTLDRAEVSLERAFEPGMAYVALSRVRSLEGLRIIGSIAAQALRADPKVVLFYTRLRQRQLAALGLGPAQFRTLY</sequence>
<comment type="catalytic activity">
    <reaction evidence="1">
        <text>ATP + H2O = ADP + phosphate + H(+)</text>
        <dbReference type="Rhea" id="RHEA:13065"/>
        <dbReference type="ChEBI" id="CHEBI:15377"/>
        <dbReference type="ChEBI" id="CHEBI:15378"/>
        <dbReference type="ChEBI" id="CHEBI:30616"/>
        <dbReference type="ChEBI" id="CHEBI:43474"/>
        <dbReference type="ChEBI" id="CHEBI:456216"/>
        <dbReference type="EC" id="5.6.2.3"/>
    </reaction>
</comment>
<keyword evidence="1 5" id="KW-0347">Helicase</keyword>
<dbReference type="Pfam" id="PF21530">
    <property type="entry name" value="Pif1_2B_dom"/>
    <property type="match status" value="1"/>
</dbReference>
<dbReference type="SUPFAM" id="SSF52540">
    <property type="entry name" value="P-loop containing nucleoside triphosphate hydrolases"/>
    <property type="match status" value="2"/>
</dbReference>
<keyword evidence="1" id="KW-0067">ATP-binding</keyword>
<name>A0A2P6VG44_9CHLO</name>
<feature type="region of interest" description="Disordered" evidence="2">
    <location>
        <begin position="200"/>
        <end position="224"/>
    </location>
</feature>
<dbReference type="GO" id="GO:0000723">
    <property type="term" value="P:telomere maintenance"/>
    <property type="evidence" value="ECO:0007669"/>
    <property type="project" value="InterPro"/>
</dbReference>
<feature type="compositionally biased region" description="Gly residues" evidence="2">
    <location>
        <begin position="134"/>
        <end position="144"/>
    </location>
</feature>
<dbReference type="EC" id="5.6.2.3" evidence="1"/>
<keyword evidence="1" id="KW-0234">DNA repair</keyword>
<dbReference type="InterPro" id="IPR049163">
    <property type="entry name" value="Pif1-like_2B_dom"/>
</dbReference>